<sequence length="262" mass="27028">MMPDLDFRHLDDGEPPYASEPRLDAVRTRGRAIRRRRLTIATATAVTALVLATGGVLGVAGPYLRHHQAISAAGQGGNLATGSGEPSQSPDATPTYAGHVPAGGTSVSATFTTTGVDPYYLNVNVQALLKSGWLTPAKSGADVCVKNASYQAVGPHQPGDLLISADAAGRIVLVETSSPAYRTPSGIAVGSTEDLLVRTYGNLSSIPNKTGVMAYTETVGGYSIGFVVKNAIVAQMYAGNFANVSDLLNGALVRCSSPPTGR</sequence>
<evidence type="ECO:0000256" key="1">
    <source>
        <dbReference type="SAM" id="MobiDB-lite"/>
    </source>
</evidence>
<feature type="compositionally biased region" description="Basic and acidic residues" evidence="1">
    <location>
        <begin position="1"/>
        <end position="12"/>
    </location>
</feature>
<feature type="region of interest" description="Disordered" evidence="1">
    <location>
        <begin position="75"/>
        <end position="100"/>
    </location>
</feature>
<reference evidence="3 4" key="1">
    <citation type="journal article" date="2019" name="Int. J. Syst. Evol. Microbiol.">
        <title>The Global Catalogue of Microorganisms (GCM) 10K type strain sequencing project: providing services to taxonomists for standard genome sequencing and annotation.</title>
        <authorList>
            <consortium name="The Broad Institute Genomics Platform"/>
            <consortium name="The Broad Institute Genome Sequencing Center for Infectious Disease"/>
            <person name="Wu L."/>
            <person name="Ma J."/>
        </authorList>
    </citation>
    <scope>NUCLEOTIDE SEQUENCE [LARGE SCALE GENOMIC DNA]</scope>
    <source>
        <strain evidence="3 4">JCM 14718</strain>
    </source>
</reference>
<accession>A0ABN2GZ23</accession>
<evidence type="ECO:0008006" key="5">
    <source>
        <dbReference type="Google" id="ProtNLM"/>
    </source>
</evidence>
<feature type="transmembrane region" description="Helical" evidence="2">
    <location>
        <begin position="38"/>
        <end position="64"/>
    </location>
</feature>
<keyword evidence="2" id="KW-1133">Transmembrane helix</keyword>
<proteinExistence type="predicted"/>
<comment type="caution">
    <text evidence="3">The sequence shown here is derived from an EMBL/GenBank/DDBJ whole genome shotgun (WGS) entry which is preliminary data.</text>
</comment>
<protein>
    <recommendedName>
        <fullName evidence="5">Serine protease</fullName>
    </recommendedName>
</protein>
<evidence type="ECO:0000313" key="4">
    <source>
        <dbReference type="Proteomes" id="UP001500618"/>
    </source>
</evidence>
<name>A0ABN2GZ23_9ACTN</name>
<dbReference type="EMBL" id="BAAANY010000009">
    <property type="protein sequence ID" value="GAA1679245.1"/>
    <property type="molecule type" value="Genomic_DNA"/>
</dbReference>
<keyword evidence="2" id="KW-0472">Membrane</keyword>
<dbReference type="Proteomes" id="UP001500618">
    <property type="component" value="Unassembled WGS sequence"/>
</dbReference>
<feature type="compositionally biased region" description="Polar residues" evidence="1">
    <location>
        <begin position="80"/>
        <end position="92"/>
    </location>
</feature>
<keyword evidence="2" id="KW-0812">Transmembrane</keyword>
<organism evidence="3 4">
    <name type="scientific">Fodinicola feengrottensis</name>
    <dbReference type="NCBI Taxonomy" id="435914"/>
    <lineage>
        <taxon>Bacteria</taxon>
        <taxon>Bacillati</taxon>
        <taxon>Actinomycetota</taxon>
        <taxon>Actinomycetes</taxon>
        <taxon>Mycobacteriales</taxon>
        <taxon>Fodinicola</taxon>
    </lineage>
</organism>
<evidence type="ECO:0000313" key="3">
    <source>
        <dbReference type="EMBL" id="GAA1679245.1"/>
    </source>
</evidence>
<keyword evidence="4" id="KW-1185">Reference proteome</keyword>
<gene>
    <name evidence="3" type="ORF">GCM10009765_30590</name>
</gene>
<evidence type="ECO:0000256" key="2">
    <source>
        <dbReference type="SAM" id="Phobius"/>
    </source>
</evidence>
<dbReference type="RefSeq" id="WP_163567782.1">
    <property type="nucleotide sequence ID" value="NZ_BAAANY010000009.1"/>
</dbReference>
<feature type="region of interest" description="Disordered" evidence="1">
    <location>
        <begin position="1"/>
        <end position="21"/>
    </location>
</feature>